<evidence type="ECO:0008006" key="13">
    <source>
        <dbReference type="Google" id="ProtNLM"/>
    </source>
</evidence>
<evidence type="ECO:0000256" key="9">
    <source>
        <dbReference type="RuleBase" id="RU000461"/>
    </source>
</evidence>
<keyword evidence="3 8" id="KW-0349">Heme</keyword>
<comment type="cofactor">
    <cofactor evidence="1 8">
        <name>heme</name>
        <dbReference type="ChEBI" id="CHEBI:30413"/>
    </cofactor>
</comment>
<comment type="caution">
    <text evidence="11">The sequence shown here is derived from an EMBL/GenBank/DDBJ whole genome shotgun (WGS) entry which is preliminary data.</text>
</comment>
<dbReference type="PRINTS" id="PR00463">
    <property type="entry name" value="EP450I"/>
</dbReference>
<organism evidence="11 12">
    <name type="scientific">Ophiocordyceps polyrhachis-furcata BCC 54312</name>
    <dbReference type="NCBI Taxonomy" id="1330021"/>
    <lineage>
        <taxon>Eukaryota</taxon>
        <taxon>Fungi</taxon>
        <taxon>Dikarya</taxon>
        <taxon>Ascomycota</taxon>
        <taxon>Pezizomycotina</taxon>
        <taxon>Sordariomycetes</taxon>
        <taxon>Hypocreomycetidae</taxon>
        <taxon>Hypocreales</taxon>
        <taxon>Ophiocordycipitaceae</taxon>
        <taxon>Ophiocordyceps</taxon>
    </lineage>
</organism>
<evidence type="ECO:0000256" key="4">
    <source>
        <dbReference type="ARBA" id="ARBA00022723"/>
    </source>
</evidence>
<dbReference type="GO" id="GO:0004497">
    <property type="term" value="F:monooxygenase activity"/>
    <property type="evidence" value="ECO:0007669"/>
    <property type="project" value="UniProtKB-KW"/>
</dbReference>
<dbReference type="InterPro" id="IPR036396">
    <property type="entry name" value="Cyt_P450_sf"/>
</dbReference>
<feature type="transmembrane region" description="Helical" evidence="10">
    <location>
        <begin position="6"/>
        <end position="27"/>
    </location>
</feature>
<dbReference type="InterPro" id="IPR002401">
    <property type="entry name" value="Cyt_P450_E_grp-I"/>
</dbReference>
<evidence type="ECO:0000313" key="11">
    <source>
        <dbReference type="EMBL" id="RCI14893.1"/>
    </source>
</evidence>
<keyword evidence="6 8" id="KW-0408">Iron</keyword>
<dbReference type="PANTHER" id="PTHR24305">
    <property type="entry name" value="CYTOCHROME P450"/>
    <property type="match status" value="1"/>
</dbReference>
<keyword evidence="10" id="KW-0812">Transmembrane</keyword>
<evidence type="ECO:0000256" key="7">
    <source>
        <dbReference type="ARBA" id="ARBA00023033"/>
    </source>
</evidence>
<accession>A0A367LKC5</accession>
<evidence type="ECO:0000256" key="1">
    <source>
        <dbReference type="ARBA" id="ARBA00001971"/>
    </source>
</evidence>
<keyword evidence="7 9" id="KW-0503">Monooxygenase</keyword>
<dbReference type="InterPro" id="IPR017972">
    <property type="entry name" value="Cyt_P450_CS"/>
</dbReference>
<dbReference type="CDD" id="cd11061">
    <property type="entry name" value="CYP67-like"/>
    <property type="match status" value="1"/>
</dbReference>
<reference evidence="11 12" key="1">
    <citation type="journal article" date="2015" name="BMC Genomics">
        <title>Insights from the genome of Ophiocordyceps polyrhachis-furcata to pathogenicity and host specificity in insect fungi.</title>
        <authorList>
            <person name="Wichadakul D."/>
            <person name="Kobmoo N."/>
            <person name="Ingsriswang S."/>
            <person name="Tangphatsornruang S."/>
            <person name="Chantasingh D."/>
            <person name="Luangsa-ard J.J."/>
            <person name="Eurwilaichitr L."/>
        </authorList>
    </citation>
    <scope>NUCLEOTIDE SEQUENCE [LARGE SCALE GENOMIC DNA]</scope>
    <source>
        <strain evidence="11 12">BCC 54312</strain>
    </source>
</reference>
<keyword evidence="10" id="KW-0472">Membrane</keyword>
<dbReference type="STRING" id="1330021.A0A367LKC5"/>
<evidence type="ECO:0000256" key="8">
    <source>
        <dbReference type="PIRSR" id="PIRSR602401-1"/>
    </source>
</evidence>
<dbReference type="InterPro" id="IPR050121">
    <property type="entry name" value="Cytochrome_P450_monoxygenase"/>
</dbReference>
<keyword evidence="12" id="KW-1185">Reference proteome</keyword>
<dbReference type="GO" id="GO:0020037">
    <property type="term" value="F:heme binding"/>
    <property type="evidence" value="ECO:0007669"/>
    <property type="project" value="InterPro"/>
</dbReference>
<dbReference type="GO" id="GO:0016705">
    <property type="term" value="F:oxidoreductase activity, acting on paired donors, with incorporation or reduction of molecular oxygen"/>
    <property type="evidence" value="ECO:0007669"/>
    <property type="project" value="InterPro"/>
</dbReference>
<protein>
    <recommendedName>
        <fullName evidence="13">Cytochrome P450</fullName>
    </recommendedName>
</protein>
<dbReference type="InterPro" id="IPR001128">
    <property type="entry name" value="Cyt_P450"/>
</dbReference>
<keyword evidence="4 8" id="KW-0479">Metal-binding</keyword>
<dbReference type="PROSITE" id="PS00086">
    <property type="entry name" value="CYTOCHROME_P450"/>
    <property type="match status" value="1"/>
</dbReference>
<keyword evidence="10" id="KW-1133">Transmembrane helix</keyword>
<proteinExistence type="inferred from homology"/>
<dbReference type="GO" id="GO:0005506">
    <property type="term" value="F:iron ion binding"/>
    <property type="evidence" value="ECO:0007669"/>
    <property type="project" value="InterPro"/>
</dbReference>
<gene>
    <name evidence="11" type="ORF">L249_6995</name>
</gene>
<dbReference type="AlphaFoldDB" id="A0A367LKC5"/>
<dbReference type="PRINTS" id="PR00385">
    <property type="entry name" value="P450"/>
</dbReference>
<dbReference type="PANTHER" id="PTHR24305:SF29">
    <property type="entry name" value="BENZOATE-PARA-HYDROXYLASE"/>
    <property type="match status" value="1"/>
</dbReference>
<evidence type="ECO:0000256" key="5">
    <source>
        <dbReference type="ARBA" id="ARBA00023002"/>
    </source>
</evidence>
<dbReference type="Gene3D" id="1.10.630.10">
    <property type="entry name" value="Cytochrome P450"/>
    <property type="match status" value="1"/>
</dbReference>
<evidence type="ECO:0000313" key="12">
    <source>
        <dbReference type="Proteomes" id="UP000253664"/>
    </source>
</evidence>
<evidence type="ECO:0000256" key="3">
    <source>
        <dbReference type="ARBA" id="ARBA00022617"/>
    </source>
</evidence>
<keyword evidence="5 9" id="KW-0560">Oxidoreductase</keyword>
<dbReference type="Proteomes" id="UP000253664">
    <property type="component" value="Unassembled WGS sequence"/>
</dbReference>
<dbReference type="EMBL" id="LKCN02000003">
    <property type="protein sequence ID" value="RCI14893.1"/>
    <property type="molecule type" value="Genomic_DNA"/>
</dbReference>
<comment type="similarity">
    <text evidence="2 9">Belongs to the cytochrome P450 family.</text>
</comment>
<evidence type="ECO:0000256" key="6">
    <source>
        <dbReference type="ARBA" id="ARBA00023004"/>
    </source>
</evidence>
<evidence type="ECO:0000256" key="2">
    <source>
        <dbReference type="ARBA" id="ARBA00010617"/>
    </source>
</evidence>
<dbReference type="OrthoDB" id="1470350at2759"/>
<dbReference type="Pfam" id="PF00067">
    <property type="entry name" value="p450"/>
    <property type="match status" value="1"/>
</dbReference>
<sequence>MALIQYLLTWWAIPVVIIAWYGHSYFVSHRHLRGIPAPPGAQVSDLWLLIVSRLKARSVIVDRAHRKLGKLVRIQPNHVSIADESAISVVYGHGNGFLKSDFYDAFVSIDENVFNTRDRTKHSRKRKLVAHAFSTRMVTQFEPYVQHSLRLIIQKMDRLVETSPHRNQAGKPEARVDLSPWLNYLAFDIIGDLAFGRPLGMLRQENDMVETRATPDGPTSYVAAVGALHSRGEVNAVLGCMPRLTRYARYFPDPFYRRGLDGVDKIAGMAIALVQKRLDDAMSPAGEKRRDIFSRLQQGCDHMGRQLGREELTAEALSYLIAGSDTLSTTLSAVFDNLARHPRVMRKLQAELDEAMPEEDVTVPQADAIQQLPYLSHVIDETLRHHSTSALGLPRQIPADSDGVTILGRYLPPGTILSVPTYTLHHDRGIWGEDADEFRPERWEEPTQRQKDAFNPFSYGPRACVGRNLAELELRLTTATWARRYTLEPREEGRRRPGVQEGF</sequence>
<evidence type="ECO:0000256" key="10">
    <source>
        <dbReference type="SAM" id="Phobius"/>
    </source>
</evidence>
<name>A0A367LKC5_9HYPO</name>
<dbReference type="SUPFAM" id="SSF48264">
    <property type="entry name" value="Cytochrome P450"/>
    <property type="match status" value="1"/>
</dbReference>
<feature type="binding site" description="axial binding residue" evidence="8">
    <location>
        <position position="464"/>
    </location>
    <ligand>
        <name>heme</name>
        <dbReference type="ChEBI" id="CHEBI:30413"/>
    </ligand>
    <ligandPart>
        <name>Fe</name>
        <dbReference type="ChEBI" id="CHEBI:18248"/>
    </ligandPart>
</feature>